<dbReference type="PANTHER" id="PTHR21654:SF31">
    <property type="entry name" value="OS02G0104500 PROTEIN"/>
    <property type="match status" value="1"/>
</dbReference>
<dbReference type="PROSITE" id="PS50090">
    <property type="entry name" value="MYB_LIKE"/>
    <property type="match status" value="1"/>
</dbReference>
<dbReference type="GO" id="GO:0005634">
    <property type="term" value="C:nucleus"/>
    <property type="evidence" value="ECO:0007669"/>
    <property type="project" value="UniProtKB-SubCell"/>
</dbReference>
<dbReference type="GO" id="GO:0006355">
    <property type="term" value="P:regulation of DNA-templated transcription"/>
    <property type="evidence" value="ECO:0007669"/>
    <property type="project" value="UniProtKB-ARBA"/>
</dbReference>
<comment type="caution">
    <text evidence="8">The sequence shown here is derived from an EMBL/GenBank/DDBJ whole genome shotgun (WGS) entry which is preliminary data.</text>
</comment>
<feature type="domain" description="Myb-like" evidence="7">
    <location>
        <begin position="411"/>
        <end position="475"/>
    </location>
</feature>
<keyword evidence="5" id="KW-0539">Nucleus</keyword>
<feature type="compositionally biased region" description="Basic and acidic residues" evidence="6">
    <location>
        <begin position="340"/>
        <end position="362"/>
    </location>
</feature>
<dbReference type="InterPro" id="IPR001005">
    <property type="entry name" value="SANT/Myb"/>
</dbReference>
<evidence type="ECO:0000256" key="6">
    <source>
        <dbReference type="SAM" id="MobiDB-lite"/>
    </source>
</evidence>
<dbReference type="EMBL" id="RCHU01001245">
    <property type="protein sequence ID" value="TKR65762.1"/>
    <property type="molecule type" value="Genomic_DNA"/>
</dbReference>
<keyword evidence="2" id="KW-0805">Transcription regulation</keyword>
<feature type="compositionally biased region" description="Polar residues" evidence="6">
    <location>
        <begin position="231"/>
        <end position="257"/>
    </location>
</feature>
<feature type="region of interest" description="Disordered" evidence="6">
    <location>
        <begin position="340"/>
        <end position="363"/>
    </location>
</feature>
<reference evidence="8" key="1">
    <citation type="submission" date="2018-10" db="EMBL/GenBank/DDBJ databases">
        <title>Population genomic analysis revealed the cold adaptation of white poplar.</title>
        <authorList>
            <person name="Liu Y.-J."/>
        </authorList>
    </citation>
    <scope>NUCLEOTIDE SEQUENCE [LARGE SCALE GENOMIC DNA]</scope>
    <source>
        <strain evidence="8">PAL-ZL1</strain>
    </source>
</reference>
<comment type="subcellular location">
    <subcellularLocation>
        <location evidence="1">Nucleus</location>
    </subcellularLocation>
</comment>
<dbReference type="AlphaFoldDB" id="A0A4U5MA48"/>
<evidence type="ECO:0000259" key="7">
    <source>
        <dbReference type="PROSITE" id="PS50090"/>
    </source>
</evidence>
<name>A0A4U5MA48_POPAL</name>
<evidence type="ECO:0000313" key="8">
    <source>
        <dbReference type="EMBL" id="TKR65762.1"/>
    </source>
</evidence>
<dbReference type="STRING" id="43335.A0A4U5MA48"/>
<proteinExistence type="predicted"/>
<dbReference type="Gene3D" id="1.10.10.60">
    <property type="entry name" value="Homeodomain-like"/>
    <property type="match status" value="1"/>
</dbReference>
<feature type="region of interest" description="Disordered" evidence="6">
    <location>
        <begin position="551"/>
        <end position="615"/>
    </location>
</feature>
<sequence>MQPSNGGLSYIHHHQQHLKQQEERQQHMMEDDCCCSPSVLQNLQNLNHPCLPHLQQEQHKHPHQVFLRQHHQLFYPFQQQQQQQQSQGQGTPQNPSLFTMSFKLGRNEGSGNKMASVLNNQDEAAATPTLLDGNGHINPPHAILMPRSWHPPEDYTSIKEPFWKQLVKNRWGSEEEEISGNRTRYFRPLEIEHVVDDSRERCRNLDIKFPIFNELEAIYSLAKIAEANQTGSGSVLTGDHSPTNAGLSVPSSATNRQNVGANGAANNVTGVDHGSENSIGEEASLRKSQKRKRKRKLKEKLSYMAGFFENTVKKVMDHQEMLHGKFLEVIERMDRERTDREETWRHQEAEKHNREAISRAHEWASTSSREAQIVSYIVKITGQSINLPMRMAPPLLQPEISNEPIKEITSTKSDSHSRWPKDEVEALIKVRSRIEIKFQEPGVKGPLWEEVSSLMSSMGYQRSAKRCKEKWENINKYFRKAKESPERRSQRSKTCSYFNQLDQLYSRSLINYPSNATYMPSRGIEFDIEKQGHSEVSEAFAVGKDDLAAITNPPGENIKGAEMGSSRFEFDGIADKNEELEEGSSEQDKEVYKDDEQENGEQGKDDGSGDEENEN</sequence>
<organism evidence="8">
    <name type="scientific">Populus alba</name>
    <name type="common">White poplar</name>
    <dbReference type="NCBI Taxonomy" id="43335"/>
    <lineage>
        <taxon>Eukaryota</taxon>
        <taxon>Viridiplantae</taxon>
        <taxon>Streptophyta</taxon>
        <taxon>Embryophyta</taxon>
        <taxon>Tracheophyta</taxon>
        <taxon>Spermatophyta</taxon>
        <taxon>Magnoliopsida</taxon>
        <taxon>eudicotyledons</taxon>
        <taxon>Gunneridae</taxon>
        <taxon>Pentapetalae</taxon>
        <taxon>rosids</taxon>
        <taxon>fabids</taxon>
        <taxon>Malpighiales</taxon>
        <taxon>Salicaceae</taxon>
        <taxon>Saliceae</taxon>
        <taxon>Populus</taxon>
    </lineage>
</organism>
<feature type="region of interest" description="Disordered" evidence="6">
    <location>
        <begin position="231"/>
        <end position="296"/>
    </location>
</feature>
<evidence type="ECO:0000256" key="2">
    <source>
        <dbReference type="ARBA" id="ARBA00023015"/>
    </source>
</evidence>
<dbReference type="GO" id="GO:0003677">
    <property type="term" value="F:DNA binding"/>
    <property type="evidence" value="ECO:0007669"/>
    <property type="project" value="UniProtKB-KW"/>
</dbReference>
<feature type="compositionally biased region" description="Basic and acidic residues" evidence="6">
    <location>
        <begin position="568"/>
        <end position="577"/>
    </location>
</feature>
<dbReference type="InterPro" id="IPR044822">
    <property type="entry name" value="Myb_DNA-bind_4"/>
</dbReference>
<feature type="region of interest" description="Disordered" evidence="6">
    <location>
        <begin position="78"/>
        <end position="114"/>
    </location>
</feature>
<evidence type="ECO:0000256" key="3">
    <source>
        <dbReference type="ARBA" id="ARBA00023125"/>
    </source>
</evidence>
<feature type="region of interest" description="Disordered" evidence="6">
    <location>
        <begin position="1"/>
        <end position="24"/>
    </location>
</feature>
<accession>A0A4U5MA48</accession>
<protein>
    <recommendedName>
        <fullName evidence="7">Myb-like domain-containing protein</fullName>
    </recommendedName>
</protein>
<feature type="compositionally biased region" description="Low complexity" evidence="6">
    <location>
        <begin position="258"/>
        <end position="271"/>
    </location>
</feature>
<evidence type="ECO:0000256" key="4">
    <source>
        <dbReference type="ARBA" id="ARBA00023163"/>
    </source>
</evidence>
<evidence type="ECO:0000256" key="1">
    <source>
        <dbReference type="ARBA" id="ARBA00004123"/>
    </source>
</evidence>
<feature type="compositionally biased region" description="Low complexity" evidence="6">
    <location>
        <begin position="78"/>
        <end position="93"/>
    </location>
</feature>
<evidence type="ECO:0000256" key="5">
    <source>
        <dbReference type="ARBA" id="ARBA00023242"/>
    </source>
</evidence>
<dbReference type="Pfam" id="PF13837">
    <property type="entry name" value="Myb_DNA-bind_4"/>
    <property type="match status" value="1"/>
</dbReference>
<keyword evidence="4" id="KW-0804">Transcription</keyword>
<keyword evidence="3" id="KW-0238">DNA-binding</keyword>
<dbReference type="CDD" id="cd12203">
    <property type="entry name" value="GT1"/>
    <property type="match status" value="1"/>
</dbReference>
<dbReference type="PANTHER" id="PTHR21654">
    <property type="entry name" value="FI21293P1"/>
    <property type="match status" value="1"/>
</dbReference>
<dbReference type="FunFam" id="1.10.10.60:FF:000092">
    <property type="entry name" value="Trihelix transcription factor GT-2"/>
    <property type="match status" value="1"/>
</dbReference>
<feature type="compositionally biased region" description="Basic residues" evidence="6">
    <location>
        <begin position="287"/>
        <end position="296"/>
    </location>
</feature>
<gene>
    <name evidence="8" type="ORF">D5086_0000317860</name>
</gene>